<dbReference type="Proteomes" id="UP000245946">
    <property type="component" value="Unassembled WGS sequence"/>
</dbReference>
<keyword evidence="3" id="KW-1185">Reference proteome</keyword>
<dbReference type="EMBL" id="KZ819283">
    <property type="protein sequence ID" value="PWO01333.1"/>
    <property type="molecule type" value="Genomic_DNA"/>
</dbReference>
<feature type="compositionally biased region" description="Polar residues" evidence="1">
    <location>
        <begin position="292"/>
        <end position="301"/>
    </location>
</feature>
<feature type="compositionally biased region" description="Polar residues" evidence="1">
    <location>
        <begin position="71"/>
        <end position="80"/>
    </location>
</feature>
<evidence type="ECO:0000313" key="3">
    <source>
        <dbReference type="Proteomes" id="UP000245946"/>
    </source>
</evidence>
<feature type="compositionally biased region" description="Polar residues" evidence="1">
    <location>
        <begin position="223"/>
        <end position="234"/>
    </location>
</feature>
<reference evidence="2 3" key="1">
    <citation type="journal article" date="2018" name="Mol. Biol. Evol.">
        <title>Broad Genomic Sampling Reveals a Smut Pathogenic Ancestry of the Fungal Clade Ustilaginomycotina.</title>
        <authorList>
            <person name="Kijpornyongpan T."/>
            <person name="Mondo S.J."/>
            <person name="Barry K."/>
            <person name="Sandor L."/>
            <person name="Lee J."/>
            <person name="Lipzen A."/>
            <person name="Pangilinan J."/>
            <person name="LaButti K."/>
            <person name="Hainaut M."/>
            <person name="Henrissat B."/>
            <person name="Grigoriev I.V."/>
            <person name="Spatafora J.W."/>
            <person name="Aime M.C."/>
        </authorList>
    </citation>
    <scope>NUCLEOTIDE SEQUENCE [LARGE SCALE GENOMIC DNA]</scope>
    <source>
        <strain evidence="2 3">MCA 4186</strain>
    </source>
</reference>
<feature type="compositionally biased region" description="Low complexity" evidence="1">
    <location>
        <begin position="143"/>
        <end position="172"/>
    </location>
</feature>
<dbReference type="OrthoDB" id="3184970at2759"/>
<dbReference type="RefSeq" id="XP_025601611.1">
    <property type="nucleotide sequence ID" value="XM_025738981.1"/>
</dbReference>
<feature type="compositionally biased region" description="Basic and acidic residues" evidence="1">
    <location>
        <begin position="191"/>
        <end position="207"/>
    </location>
</feature>
<dbReference type="GeneID" id="37266527"/>
<accession>A0A316ZK01</accession>
<feature type="compositionally biased region" description="Gly residues" evidence="1">
    <location>
        <begin position="123"/>
        <end position="142"/>
    </location>
</feature>
<evidence type="ECO:0000256" key="1">
    <source>
        <dbReference type="SAM" id="MobiDB-lite"/>
    </source>
</evidence>
<feature type="compositionally biased region" description="Low complexity" evidence="1">
    <location>
        <begin position="100"/>
        <end position="117"/>
    </location>
</feature>
<protein>
    <submittedName>
        <fullName evidence="2">Uncharacterized protein</fullName>
    </submittedName>
</protein>
<dbReference type="AlphaFoldDB" id="A0A316ZK01"/>
<gene>
    <name evidence="2" type="ORF">FA09DRAFT_10803</name>
</gene>
<feature type="compositionally biased region" description="Polar residues" evidence="1">
    <location>
        <begin position="22"/>
        <end position="38"/>
    </location>
</feature>
<feature type="compositionally biased region" description="Polar residues" evidence="1">
    <location>
        <begin position="45"/>
        <end position="59"/>
    </location>
</feature>
<feature type="region of interest" description="Disordered" evidence="1">
    <location>
        <begin position="1"/>
        <end position="245"/>
    </location>
</feature>
<sequence length="301" mass="31097">MPFFGGGSSSPPKSGGNAMGRSGSNQGSAMGRTSSNQGRSGGQVGQTPGSSTGSASYFGNNVADDDERSDVPSTVATSVHTGGYDSGNKVGFGVSSQVDNSSKGGQQQGSYGQNNSSTPTPGAYGGQQQSGGQQSGNTGGQQRGQQQTHQQQHQQQQQSGGYVSQQQSGYGNNSLGGQQSYSDAANNSGGNRRDTIASTYEDARENSTMDNQSIMGRGREQSLVEQSGDWSVDQSRMAAGHGNVSRWEQTDAASFLGSDPIAQATDFQDGDIIFVSSEAGAAATRQPPTRFRVSSSRVDRA</sequence>
<name>A0A316ZK01_9BASI</name>
<proteinExistence type="predicted"/>
<feature type="compositionally biased region" description="Polar residues" evidence="1">
    <location>
        <begin position="173"/>
        <end position="190"/>
    </location>
</feature>
<organism evidence="2 3">
    <name type="scientific">Tilletiopsis washingtonensis</name>
    <dbReference type="NCBI Taxonomy" id="58919"/>
    <lineage>
        <taxon>Eukaryota</taxon>
        <taxon>Fungi</taxon>
        <taxon>Dikarya</taxon>
        <taxon>Basidiomycota</taxon>
        <taxon>Ustilaginomycotina</taxon>
        <taxon>Exobasidiomycetes</taxon>
        <taxon>Entylomatales</taxon>
        <taxon>Entylomatales incertae sedis</taxon>
        <taxon>Tilletiopsis</taxon>
    </lineage>
</organism>
<feature type="region of interest" description="Disordered" evidence="1">
    <location>
        <begin position="279"/>
        <end position="301"/>
    </location>
</feature>
<evidence type="ECO:0000313" key="2">
    <source>
        <dbReference type="EMBL" id="PWO01333.1"/>
    </source>
</evidence>